<name>A0A5B0LKC2_PUCGR</name>
<keyword evidence="2" id="KW-1185">Reference proteome</keyword>
<organism evidence="1 2">
    <name type="scientific">Puccinia graminis f. sp. tritici</name>
    <dbReference type="NCBI Taxonomy" id="56615"/>
    <lineage>
        <taxon>Eukaryota</taxon>
        <taxon>Fungi</taxon>
        <taxon>Dikarya</taxon>
        <taxon>Basidiomycota</taxon>
        <taxon>Pucciniomycotina</taxon>
        <taxon>Pucciniomycetes</taxon>
        <taxon>Pucciniales</taxon>
        <taxon>Pucciniaceae</taxon>
        <taxon>Puccinia</taxon>
    </lineage>
</organism>
<comment type="caution">
    <text evidence="1">The sequence shown here is derived from an EMBL/GenBank/DDBJ whole genome shotgun (WGS) entry which is preliminary data.</text>
</comment>
<dbReference type="AlphaFoldDB" id="A0A5B0LKC2"/>
<dbReference type="EMBL" id="VSWC01000197">
    <property type="protein sequence ID" value="KAA1064709.1"/>
    <property type="molecule type" value="Genomic_DNA"/>
</dbReference>
<reference evidence="1 2" key="1">
    <citation type="submission" date="2019-05" db="EMBL/GenBank/DDBJ databases">
        <title>Emergence of the Ug99 lineage of the wheat stem rust pathogen through somatic hybridization.</title>
        <authorList>
            <person name="Li F."/>
            <person name="Upadhyaya N.M."/>
            <person name="Sperschneider J."/>
            <person name="Matny O."/>
            <person name="Nguyen-Phuc H."/>
            <person name="Mago R."/>
            <person name="Raley C."/>
            <person name="Miller M.E."/>
            <person name="Silverstein K.A.T."/>
            <person name="Henningsen E."/>
            <person name="Hirsch C.D."/>
            <person name="Visser B."/>
            <person name="Pretorius Z.A."/>
            <person name="Steffenson B.J."/>
            <person name="Schwessinger B."/>
            <person name="Dodds P.N."/>
            <person name="Figueroa M."/>
        </authorList>
    </citation>
    <scope>NUCLEOTIDE SEQUENCE [LARGE SCALE GENOMIC DNA]</scope>
    <source>
        <strain evidence="1">21-0</strain>
    </source>
</reference>
<sequence length="120" mass="13793">MNLDEERTQLNPVVDEFQELADHQVSPSEVRTFDEPRDVPCGIFEEEESDDEEGELTWMDMIGVAIGQIHGEDDDTDDIDAATIPLFRREEAKIKDLTPDNSTWYPFLNKEVRIPVSLIK</sequence>
<dbReference type="Proteomes" id="UP000324748">
    <property type="component" value="Unassembled WGS sequence"/>
</dbReference>
<dbReference type="OrthoDB" id="2511973at2759"/>
<gene>
    <name evidence="1" type="ORF">PGT21_012320</name>
</gene>
<proteinExistence type="predicted"/>
<evidence type="ECO:0000313" key="2">
    <source>
        <dbReference type="Proteomes" id="UP000324748"/>
    </source>
</evidence>
<protein>
    <submittedName>
        <fullName evidence="1">Uncharacterized protein</fullName>
    </submittedName>
</protein>
<evidence type="ECO:0000313" key="1">
    <source>
        <dbReference type="EMBL" id="KAA1064709.1"/>
    </source>
</evidence>
<accession>A0A5B0LKC2</accession>